<comment type="caution">
    <text evidence="6">The sequence shown here is derived from an EMBL/GenBank/DDBJ whole genome shotgun (WGS) entry which is preliminary data.</text>
</comment>
<dbReference type="InterPro" id="IPR029044">
    <property type="entry name" value="Nucleotide-diphossugar_trans"/>
</dbReference>
<dbReference type="Proteomes" id="UP000054596">
    <property type="component" value="Unassembled WGS sequence"/>
</dbReference>
<evidence type="ECO:0000259" key="5">
    <source>
        <dbReference type="Pfam" id="PF00535"/>
    </source>
</evidence>
<dbReference type="Gene3D" id="3.90.550.10">
    <property type="entry name" value="Spore Coat Polysaccharide Biosynthesis Protein SpsA, Chain A"/>
    <property type="match status" value="1"/>
</dbReference>
<organism evidence="6 7">
    <name type="scientific">Caballeronia glebae</name>
    <dbReference type="NCBI Taxonomy" id="1777143"/>
    <lineage>
        <taxon>Bacteria</taxon>
        <taxon>Pseudomonadati</taxon>
        <taxon>Pseudomonadota</taxon>
        <taxon>Betaproteobacteria</taxon>
        <taxon>Burkholderiales</taxon>
        <taxon>Burkholderiaceae</taxon>
        <taxon>Caballeronia</taxon>
    </lineage>
</organism>
<evidence type="ECO:0000256" key="2">
    <source>
        <dbReference type="ARBA" id="ARBA00022676"/>
    </source>
</evidence>
<dbReference type="STRING" id="1777143.AWB82_02784"/>
<dbReference type="PANTHER" id="PTHR43179">
    <property type="entry name" value="RHAMNOSYLTRANSFERASE WBBL"/>
    <property type="match status" value="1"/>
</dbReference>
<protein>
    <submittedName>
        <fullName evidence="6">Glycosyl transferase family protein</fullName>
    </submittedName>
</protein>
<feature type="region of interest" description="Disordered" evidence="4">
    <location>
        <begin position="314"/>
        <end position="333"/>
    </location>
</feature>
<gene>
    <name evidence="6" type="ORF">AWB82_02784</name>
</gene>
<dbReference type="SUPFAM" id="SSF53448">
    <property type="entry name" value="Nucleotide-diphospho-sugar transferases"/>
    <property type="match status" value="1"/>
</dbReference>
<proteinExistence type="inferred from homology"/>
<evidence type="ECO:0000256" key="3">
    <source>
        <dbReference type="ARBA" id="ARBA00022679"/>
    </source>
</evidence>
<sequence length="333" mass="36222">MTTYLRPNASGCCEPSTDMLEPATLSEPDRARLTVVVLTYNRADQVLDTLARLAALPDRIRIVAVDNASTDGTAERIAARFPSVELVVAPDNLGAAGRNLGVARVETEYVAFCDDDTWWSGGSLSRAVAILDAAPRVAVLNARVVVGEDSAADETCERMRDSPLPNRGLPGPALVGYMAGASVFRTSVFREVGGYEPRFFIGGEETLVSLDVLSAGHAIVYMDELVLYHHPSPLRDSAQRRRLLARNGAWVAWMRLPIGEALRATCTALVVADSERTLIGDLPALVGGIAWAMARRRAIPPRVRDMRRIVREDDARRAKQTKVSAPFRSTRAT</sequence>
<dbReference type="AlphaFoldDB" id="A0A158ARF8"/>
<evidence type="ECO:0000256" key="4">
    <source>
        <dbReference type="SAM" id="MobiDB-lite"/>
    </source>
</evidence>
<dbReference type="PANTHER" id="PTHR43179:SF12">
    <property type="entry name" value="GALACTOFURANOSYLTRANSFERASE GLFT2"/>
    <property type="match status" value="1"/>
</dbReference>
<evidence type="ECO:0000313" key="6">
    <source>
        <dbReference type="EMBL" id="SAK60056.1"/>
    </source>
</evidence>
<keyword evidence="3 6" id="KW-0808">Transferase</keyword>
<dbReference type="InterPro" id="IPR001173">
    <property type="entry name" value="Glyco_trans_2-like"/>
</dbReference>
<evidence type="ECO:0000313" key="7">
    <source>
        <dbReference type="Proteomes" id="UP000054596"/>
    </source>
</evidence>
<name>A0A158ARF8_9BURK</name>
<keyword evidence="2" id="KW-0328">Glycosyltransferase</keyword>
<evidence type="ECO:0000256" key="1">
    <source>
        <dbReference type="ARBA" id="ARBA00006739"/>
    </source>
</evidence>
<dbReference type="GO" id="GO:0016757">
    <property type="term" value="F:glycosyltransferase activity"/>
    <property type="evidence" value="ECO:0007669"/>
    <property type="project" value="UniProtKB-KW"/>
</dbReference>
<dbReference type="Pfam" id="PF00535">
    <property type="entry name" value="Glycos_transf_2"/>
    <property type="match status" value="1"/>
</dbReference>
<keyword evidence="7" id="KW-1185">Reference proteome</keyword>
<comment type="similarity">
    <text evidence="1">Belongs to the glycosyltransferase 2 family.</text>
</comment>
<feature type="domain" description="Glycosyltransferase 2-like" evidence="5">
    <location>
        <begin position="34"/>
        <end position="192"/>
    </location>
</feature>
<accession>A0A158ARF8</accession>
<reference evidence="6" key="1">
    <citation type="submission" date="2016-01" db="EMBL/GenBank/DDBJ databases">
        <authorList>
            <person name="Peeters C."/>
        </authorList>
    </citation>
    <scope>NUCLEOTIDE SEQUENCE [LARGE SCALE GENOMIC DNA]</scope>
    <source>
        <strain evidence="6">LMG 29325</strain>
    </source>
</reference>
<dbReference type="EMBL" id="FCOJ02000016">
    <property type="protein sequence ID" value="SAK60056.1"/>
    <property type="molecule type" value="Genomic_DNA"/>
</dbReference>